<feature type="region of interest" description="Disordered" evidence="1">
    <location>
        <begin position="67"/>
        <end position="125"/>
    </location>
</feature>
<feature type="compositionally biased region" description="Basic residues" evidence="1">
    <location>
        <begin position="70"/>
        <end position="82"/>
    </location>
</feature>
<evidence type="ECO:0000313" key="3">
    <source>
        <dbReference type="Proteomes" id="UP001153269"/>
    </source>
</evidence>
<name>A0A9N7TKH5_PLEPL</name>
<sequence length="125" mass="13316">MELMAAGTFCSGFTGLPQLARSAALETSSSRASTGGSRSSTIQLLWILLGSAAGAVKAVMPSFRFDSQHHHTAHSQHSHLHKSTADSEAEVSQPIDHQHQDLAAELPLNPPQHFELQPRPEATGA</sequence>
<dbReference type="EMBL" id="CADEAL010000091">
    <property type="protein sequence ID" value="CAB1414176.1"/>
    <property type="molecule type" value="Genomic_DNA"/>
</dbReference>
<keyword evidence="3" id="KW-1185">Reference proteome</keyword>
<proteinExistence type="predicted"/>
<gene>
    <name evidence="2" type="ORF">PLEPLA_LOCUS1881</name>
</gene>
<dbReference type="AlphaFoldDB" id="A0A9N7TKH5"/>
<evidence type="ECO:0000313" key="2">
    <source>
        <dbReference type="EMBL" id="CAB1414176.1"/>
    </source>
</evidence>
<evidence type="ECO:0000256" key="1">
    <source>
        <dbReference type="SAM" id="MobiDB-lite"/>
    </source>
</evidence>
<dbReference type="Proteomes" id="UP001153269">
    <property type="component" value="Unassembled WGS sequence"/>
</dbReference>
<organism evidence="2 3">
    <name type="scientific">Pleuronectes platessa</name>
    <name type="common">European plaice</name>
    <dbReference type="NCBI Taxonomy" id="8262"/>
    <lineage>
        <taxon>Eukaryota</taxon>
        <taxon>Metazoa</taxon>
        <taxon>Chordata</taxon>
        <taxon>Craniata</taxon>
        <taxon>Vertebrata</taxon>
        <taxon>Euteleostomi</taxon>
        <taxon>Actinopterygii</taxon>
        <taxon>Neopterygii</taxon>
        <taxon>Teleostei</taxon>
        <taxon>Neoteleostei</taxon>
        <taxon>Acanthomorphata</taxon>
        <taxon>Carangaria</taxon>
        <taxon>Pleuronectiformes</taxon>
        <taxon>Pleuronectoidei</taxon>
        <taxon>Pleuronectidae</taxon>
        <taxon>Pleuronectes</taxon>
    </lineage>
</organism>
<reference evidence="2" key="1">
    <citation type="submission" date="2020-03" db="EMBL/GenBank/DDBJ databases">
        <authorList>
            <person name="Weist P."/>
        </authorList>
    </citation>
    <scope>NUCLEOTIDE SEQUENCE</scope>
</reference>
<comment type="caution">
    <text evidence="2">The sequence shown here is derived from an EMBL/GenBank/DDBJ whole genome shotgun (WGS) entry which is preliminary data.</text>
</comment>
<accession>A0A9N7TKH5</accession>
<protein>
    <submittedName>
        <fullName evidence="2">Uncharacterized protein</fullName>
    </submittedName>
</protein>